<name>A0A7S8CBS9_9BACI</name>
<proteinExistence type="predicted"/>
<reference evidence="1 2" key="1">
    <citation type="submission" date="2019-07" db="EMBL/GenBank/DDBJ databases">
        <title>Genome sequence of 2 isolates from Red Sea Mangroves.</title>
        <authorList>
            <person name="Sefrji F."/>
            <person name="Michoud G."/>
            <person name="Merlino G."/>
            <person name="Daffonchio D."/>
        </authorList>
    </citation>
    <scope>NUCLEOTIDE SEQUENCE [LARGE SCALE GENOMIC DNA]</scope>
    <source>
        <strain evidence="1 2">R1DC41</strain>
    </source>
</reference>
<dbReference type="EMBL" id="CP049742">
    <property type="protein sequence ID" value="QPC47102.1"/>
    <property type="molecule type" value="Genomic_DNA"/>
</dbReference>
<evidence type="ECO:0000313" key="1">
    <source>
        <dbReference type="EMBL" id="QPC47102.1"/>
    </source>
</evidence>
<sequence length="45" mass="5344">MGAYLGQRIIYGAFTYEYVIERRPDLKNSIDVYLIEKERQDLMTA</sequence>
<evidence type="ECO:0000313" key="2">
    <source>
        <dbReference type="Proteomes" id="UP000593626"/>
    </source>
</evidence>
<organism evidence="1 2">
    <name type="scientific">Mangrovibacillus cuniculi</name>
    <dbReference type="NCBI Taxonomy" id="2593652"/>
    <lineage>
        <taxon>Bacteria</taxon>
        <taxon>Bacillati</taxon>
        <taxon>Bacillota</taxon>
        <taxon>Bacilli</taxon>
        <taxon>Bacillales</taxon>
        <taxon>Bacillaceae</taxon>
        <taxon>Mangrovibacillus</taxon>
    </lineage>
</organism>
<dbReference type="Proteomes" id="UP000593626">
    <property type="component" value="Chromosome"/>
</dbReference>
<accession>A0A7S8CBS9</accession>
<dbReference type="RefSeq" id="WP_239671769.1">
    <property type="nucleotide sequence ID" value="NZ_CP049742.1"/>
</dbReference>
<dbReference type="AlphaFoldDB" id="A0A7S8CBS9"/>
<gene>
    <name evidence="1" type="ORF">G8O30_09050</name>
</gene>
<dbReference type="KEGG" id="mcui:G8O30_09050"/>
<keyword evidence="2" id="KW-1185">Reference proteome</keyword>
<protein>
    <submittedName>
        <fullName evidence="1">Uncharacterized protein</fullName>
    </submittedName>
</protein>